<dbReference type="Gene3D" id="3.30.70.2330">
    <property type="match status" value="1"/>
</dbReference>
<organism evidence="17 18">
    <name type="scientific">Cannabis sativa</name>
    <name type="common">Hemp</name>
    <name type="synonym">Marijuana</name>
    <dbReference type="NCBI Taxonomy" id="3483"/>
    <lineage>
        <taxon>Eukaryota</taxon>
        <taxon>Viridiplantae</taxon>
        <taxon>Streptophyta</taxon>
        <taxon>Embryophyta</taxon>
        <taxon>Tracheophyta</taxon>
        <taxon>Spermatophyta</taxon>
        <taxon>Magnoliopsida</taxon>
        <taxon>eudicotyledons</taxon>
        <taxon>Gunneridae</taxon>
        <taxon>Pentapetalae</taxon>
        <taxon>rosids</taxon>
        <taxon>fabids</taxon>
        <taxon>Rosales</taxon>
        <taxon>Cannabaceae</taxon>
        <taxon>Cannabis</taxon>
    </lineage>
</organism>
<dbReference type="CDD" id="cd09123">
    <property type="entry name" value="PLDc_Tdp1_2"/>
    <property type="match status" value="1"/>
</dbReference>
<dbReference type="NCBIfam" id="TIGR00395">
    <property type="entry name" value="leuS_arch"/>
    <property type="match status" value="1"/>
</dbReference>
<dbReference type="InterPro" id="IPR009008">
    <property type="entry name" value="Val/Leu/Ile-tRNA-synth_edit"/>
</dbReference>
<feature type="binding site" evidence="13">
    <location>
        <position position="897"/>
    </location>
    <ligand>
        <name>substrate</name>
    </ligand>
</feature>
<comment type="caution">
    <text evidence="17">The sequence shown here is derived from an EMBL/GenBank/DDBJ whole genome shotgun (WGS) entry which is preliminary data.</text>
</comment>
<evidence type="ECO:0000313" key="17">
    <source>
        <dbReference type="EMBL" id="KAF4401081.1"/>
    </source>
</evidence>
<dbReference type="SUPFAM" id="SSF47323">
    <property type="entry name" value="Anticodon-binding domain of a subclass of class I aminoacyl-tRNA synthetases"/>
    <property type="match status" value="1"/>
</dbReference>
<feature type="active site" description="Proton donor/acceptor" evidence="12">
    <location>
        <position position="895"/>
    </location>
</feature>
<name>A0A7J6I221_CANSA</name>
<evidence type="ECO:0000256" key="14">
    <source>
        <dbReference type="PIRSR" id="PIRSR610347-3"/>
    </source>
</evidence>
<feature type="region of interest" description="Disordered" evidence="15">
    <location>
        <begin position="1"/>
        <end position="35"/>
    </location>
</feature>
<evidence type="ECO:0000259" key="16">
    <source>
        <dbReference type="PROSITE" id="PS50006"/>
    </source>
</evidence>
<dbReference type="GO" id="GO:0009791">
    <property type="term" value="P:post-embryonic development"/>
    <property type="evidence" value="ECO:0007669"/>
    <property type="project" value="UniProtKB-ARBA"/>
</dbReference>
<proteinExistence type="inferred from homology"/>
<dbReference type="InterPro" id="IPR000253">
    <property type="entry name" value="FHA_dom"/>
</dbReference>
<dbReference type="Pfam" id="PF06087">
    <property type="entry name" value="Tyr-DNA_phospho"/>
    <property type="match status" value="2"/>
</dbReference>
<dbReference type="InterPro" id="IPR014905">
    <property type="entry name" value="HIRAN"/>
</dbReference>
<dbReference type="GO" id="GO:0008081">
    <property type="term" value="F:phosphoric diester hydrolase activity"/>
    <property type="evidence" value="ECO:0007669"/>
    <property type="project" value="InterPro"/>
</dbReference>
<feature type="compositionally biased region" description="Gly residues" evidence="15">
    <location>
        <begin position="1139"/>
        <end position="1150"/>
    </location>
</feature>
<evidence type="ECO:0000256" key="13">
    <source>
        <dbReference type="PIRSR" id="PIRSR610347-2"/>
    </source>
</evidence>
<dbReference type="GO" id="GO:0005524">
    <property type="term" value="F:ATP binding"/>
    <property type="evidence" value="ECO:0007669"/>
    <property type="project" value="UniProtKB-KW"/>
</dbReference>
<feature type="compositionally biased region" description="Basic and acidic residues" evidence="15">
    <location>
        <begin position="1"/>
        <end position="11"/>
    </location>
</feature>
<dbReference type="SMART" id="SM00910">
    <property type="entry name" value="HIRAN"/>
    <property type="match status" value="1"/>
</dbReference>
<feature type="region of interest" description="Disordered" evidence="15">
    <location>
        <begin position="1013"/>
        <end position="1035"/>
    </location>
</feature>
<dbReference type="InterPro" id="IPR010347">
    <property type="entry name" value="Tdp1"/>
</dbReference>
<keyword evidence="7" id="KW-0067">ATP-binding</keyword>
<protein>
    <recommendedName>
        <fullName evidence="2">leucine--tRNA ligase</fullName>
        <ecNumber evidence="2">6.1.1.4</ecNumber>
    </recommendedName>
    <alternativeName>
        <fullName evidence="10">Leucyl-tRNA synthetase</fullName>
    </alternativeName>
</protein>
<feature type="compositionally biased region" description="Acidic residues" evidence="15">
    <location>
        <begin position="1020"/>
        <end position="1035"/>
    </location>
</feature>
<dbReference type="CDD" id="cd00812">
    <property type="entry name" value="LeuRS_core"/>
    <property type="match status" value="1"/>
</dbReference>
<dbReference type="GO" id="GO:0004823">
    <property type="term" value="F:leucine-tRNA ligase activity"/>
    <property type="evidence" value="ECO:0007669"/>
    <property type="project" value="UniProtKB-EC"/>
</dbReference>
<dbReference type="Pfam" id="PF00498">
    <property type="entry name" value="FHA"/>
    <property type="match status" value="1"/>
</dbReference>
<dbReference type="Pfam" id="PF08264">
    <property type="entry name" value="Anticodon_1"/>
    <property type="match status" value="1"/>
</dbReference>
<feature type="active site" description="Nucleophile" evidence="12">
    <location>
        <position position="472"/>
    </location>
</feature>
<dbReference type="CDD" id="cd09122">
    <property type="entry name" value="PLDc_Tdp1_1"/>
    <property type="match status" value="1"/>
</dbReference>
<dbReference type="FunFam" id="1.10.730.10:FF:000020">
    <property type="entry name" value="Leucine--tRNA ligase cytoplasmic"/>
    <property type="match status" value="1"/>
</dbReference>
<dbReference type="InterPro" id="IPR008984">
    <property type="entry name" value="SMAD_FHA_dom_sf"/>
</dbReference>
<feature type="binding site" evidence="13">
    <location>
        <position position="474"/>
    </location>
    <ligand>
        <name>substrate</name>
    </ligand>
</feature>
<dbReference type="SUPFAM" id="SSF49879">
    <property type="entry name" value="SMAD/FHA domain"/>
    <property type="match status" value="1"/>
</dbReference>
<feature type="site" description="Interaction with DNA" evidence="14">
    <location>
        <position position="923"/>
    </location>
</feature>
<dbReference type="Gene3D" id="2.60.200.20">
    <property type="match status" value="1"/>
</dbReference>
<dbReference type="PROSITE" id="PS00178">
    <property type="entry name" value="AA_TRNA_LIGASE_I"/>
    <property type="match status" value="1"/>
</dbReference>
<dbReference type="Gene3D" id="3.90.740.10">
    <property type="entry name" value="Valyl/Leucyl/Isoleucyl-tRNA synthetase, editing domain"/>
    <property type="match status" value="1"/>
</dbReference>
<dbReference type="SUPFAM" id="SSF50677">
    <property type="entry name" value="ValRS/IleRS/LeuRS editing domain"/>
    <property type="match status" value="1"/>
</dbReference>
<comment type="similarity">
    <text evidence="1">Belongs to the class-I aminoacyl-tRNA synthetase family.</text>
</comment>
<dbReference type="Proteomes" id="UP000583929">
    <property type="component" value="Unassembled WGS sequence"/>
</dbReference>
<accession>A0A7J6I221</accession>
<dbReference type="InterPro" id="IPR001412">
    <property type="entry name" value="aa-tRNA-synth_I_CS"/>
</dbReference>
<dbReference type="PANTHER" id="PTHR45794">
    <property type="entry name" value="LEUCYL-TRNA SYNTHETASE"/>
    <property type="match status" value="1"/>
</dbReference>
<dbReference type="Pfam" id="PF08797">
    <property type="entry name" value="HIRAN"/>
    <property type="match status" value="1"/>
</dbReference>
<evidence type="ECO:0000256" key="12">
    <source>
        <dbReference type="PIRSR" id="PIRSR610347-1"/>
    </source>
</evidence>
<dbReference type="CDD" id="cd07959">
    <property type="entry name" value="Anticodon_Ia_Leu_AEc"/>
    <property type="match status" value="1"/>
</dbReference>
<dbReference type="InterPro" id="IPR014729">
    <property type="entry name" value="Rossmann-like_a/b/a_fold"/>
</dbReference>
<dbReference type="PROSITE" id="PS50006">
    <property type="entry name" value="FHA_DOMAIN"/>
    <property type="match status" value="1"/>
</dbReference>
<dbReference type="GO" id="GO:0048608">
    <property type="term" value="P:reproductive structure development"/>
    <property type="evidence" value="ECO:0007669"/>
    <property type="project" value="UniProtKB-ARBA"/>
</dbReference>
<evidence type="ECO:0000313" key="18">
    <source>
        <dbReference type="Proteomes" id="UP000583929"/>
    </source>
</evidence>
<keyword evidence="9" id="KW-0030">Aminoacyl-tRNA synthetase</keyword>
<keyword evidence="18" id="KW-1185">Reference proteome</keyword>
<dbReference type="InterPro" id="IPR004493">
    <property type="entry name" value="Leu-tRNA-synth_Ia_arc/euk"/>
</dbReference>
<dbReference type="InterPro" id="IPR002300">
    <property type="entry name" value="aa-tRNA-synth_Ia"/>
</dbReference>
<dbReference type="GO" id="GO:0006281">
    <property type="term" value="P:DNA repair"/>
    <property type="evidence" value="ECO:0007669"/>
    <property type="project" value="InterPro"/>
</dbReference>
<dbReference type="Gene3D" id="3.40.50.620">
    <property type="entry name" value="HUPs"/>
    <property type="match status" value="1"/>
</dbReference>
<dbReference type="InterPro" id="IPR013155">
    <property type="entry name" value="M/V/L/I-tRNA-synth_anticd-bd"/>
</dbReference>
<reference evidence="17 18" key="1">
    <citation type="journal article" date="2020" name="bioRxiv">
        <title>Sequence and annotation of 42 cannabis genomes reveals extensive copy number variation in cannabinoid synthesis and pathogen resistance genes.</title>
        <authorList>
            <person name="Mckernan K.J."/>
            <person name="Helbert Y."/>
            <person name="Kane L.T."/>
            <person name="Ebling H."/>
            <person name="Zhang L."/>
            <person name="Liu B."/>
            <person name="Eaton Z."/>
            <person name="Mclaughlin S."/>
            <person name="Kingan S."/>
            <person name="Baybayan P."/>
            <person name="Concepcion G."/>
            <person name="Jordan M."/>
            <person name="Riva A."/>
            <person name="Barbazuk W."/>
            <person name="Harkins T."/>
        </authorList>
    </citation>
    <scope>NUCLEOTIDE SEQUENCE [LARGE SCALE GENOMIC DNA]</scope>
    <source>
        <strain evidence="18">cv. Jamaican Lion 4</strain>
        <tissue evidence="17">Leaf</tissue>
    </source>
</reference>
<dbReference type="SUPFAM" id="SSF56024">
    <property type="entry name" value="Phospholipase D/nuclease"/>
    <property type="match status" value="2"/>
</dbReference>
<evidence type="ECO:0000256" key="2">
    <source>
        <dbReference type="ARBA" id="ARBA00013164"/>
    </source>
</evidence>
<comment type="catalytic activity">
    <reaction evidence="11">
        <text>tRNA(Leu) + L-leucine + ATP = L-leucyl-tRNA(Leu) + AMP + diphosphate</text>
        <dbReference type="Rhea" id="RHEA:11688"/>
        <dbReference type="Rhea" id="RHEA-COMP:9613"/>
        <dbReference type="Rhea" id="RHEA-COMP:9622"/>
        <dbReference type="ChEBI" id="CHEBI:30616"/>
        <dbReference type="ChEBI" id="CHEBI:33019"/>
        <dbReference type="ChEBI" id="CHEBI:57427"/>
        <dbReference type="ChEBI" id="CHEBI:78442"/>
        <dbReference type="ChEBI" id="CHEBI:78494"/>
        <dbReference type="ChEBI" id="CHEBI:456215"/>
        <dbReference type="EC" id="6.1.1.4"/>
    </reaction>
</comment>
<dbReference type="PANTHER" id="PTHR45794:SF1">
    <property type="entry name" value="LEUCINE--TRNA LIGASE, CYTOPLASMIC"/>
    <property type="match status" value="1"/>
</dbReference>
<evidence type="ECO:0000256" key="1">
    <source>
        <dbReference type="ARBA" id="ARBA00005594"/>
    </source>
</evidence>
<keyword evidence="6" id="KW-0378">Hydrolase</keyword>
<dbReference type="Pfam" id="PF00133">
    <property type="entry name" value="tRNA-synt_1"/>
    <property type="match status" value="2"/>
</dbReference>
<evidence type="ECO:0000256" key="11">
    <source>
        <dbReference type="ARBA" id="ARBA00047469"/>
    </source>
</evidence>
<keyword evidence="8" id="KW-0648">Protein biosynthesis</keyword>
<dbReference type="GO" id="GO:0008270">
    <property type="term" value="F:zinc ion binding"/>
    <property type="evidence" value="ECO:0007669"/>
    <property type="project" value="InterPro"/>
</dbReference>
<dbReference type="GO" id="GO:0002161">
    <property type="term" value="F:aminoacyl-tRNA deacylase activity"/>
    <property type="evidence" value="ECO:0007669"/>
    <property type="project" value="InterPro"/>
</dbReference>
<dbReference type="FunFam" id="3.90.740.10:FF:000001">
    <property type="entry name" value="Leucine--tRNA ligase, cytoplasmic"/>
    <property type="match status" value="1"/>
</dbReference>
<dbReference type="Gene3D" id="3.30.870.10">
    <property type="entry name" value="Endonuclease Chain A"/>
    <property type="match status" value="2"/>
</dbReference>
<dbReference type="GO" id="GO:0005634">
    <property type="term" value="C:nucleus"/>
    <property type="evidence" value="ECO:0007669"/>
    <property type="project" value="InterPro"/>
</dbReference>
<dbReference type="GO" id="GO:0016818">
    <property type="term" value="F:hydrolase activity, acting on acid anhydrides, in phosphorus-containing anhydrides"/>
    <property type="evidence" value="ECO:0007669"/>
    <property type="project" value="InterPro"/>
</dbReference>
<keyword evidence="3" id="KW-0436">Ligase</keyword>
<feature type="region of interest" description="Disordered" evidence="15">
    <location>
        <begin position="1093"/>
        <end position="1116"/>
    </location>
</feature>
<keyword evidence="5" id="KW-0547">Nucleotide-binding</keyword>
<feature type="region of interest" description="Disordered" evidence="15">
    <location>
        <begin position="1139"/>
        <end position="1170"/>
    </location>
</feature>
<evidence type="ECO:0000256" key="3">
    <source>
        <dbReference type="ARBA" id="ARBA00022598"/>
    </source>
</evidence>
<evidence type="ECO:0000256" key="8">
    <source>
        <dbReference type="ARBA" id="ARBA00022917"/>
    </source>
</evidence>
<dbReference type="CDD" id="cd00060">
    <property type="entry name" value="FHA"/>
    <property type="match status" value="1"/>
</dbReference>
<evidence type="ECO:0000256" key="4">
    <source>
        <dbReference type="ARBA" id="ARBA00022723"/>
    </source>
</evidence>
<dbReference type="EC" id="6.1.1.4" evidence="2"/>
<dbReference type="InterPro" id="IPR009080">
    <property type="entry name" value="tRNAsynth_Ia_anticodon-bd"/>
</dbReference>
<gene>
    <name evidence="17" type="ORF">G4B88_013922</name>
</gene>
<evidence type="ECO:0000256" key="10">
    <source>
        <dbReference type="ARBA" id="ARBA00030520"/>
    </source>
</evidence>
<keyword evidence="4" id="KW-0479">Metal-binding</keyword>
<evidence type="ECO:0000256" key="15">
    <source>
        <dbReference type="SAM" id="MobiDB-lite"/>
    </source>
</evidence>
<evidence type="ECO:0000256" key="5">
    <source>
        <dbReference type="ARBA" id="ARBA00022741"/>
    </source>
</evidence>
<dbReference type="GO" id="GO:0006429">
    <property type="term" value="P:leucyl-tRNA aminoacylation"/>
    <property type="evidence" value="ECO:0007669"/>
    <property type="project" value="InterPro"/>
</dbReference>
<evidence type="ECO:0000256" key="7">
    <source>
        <dbReference type="ARBA" id="ARBA00022840"/>
    </source>
</evidence>
<dbReference type="GO" id="GO:0003676">
    <property type="term" value="F:nucleic acid binding"/>
    <property type="evidence" value="ECO:0007669"/>
    <property type="project" value="InterPro"/>
</dbReference>
<feature type="domain" description="FHA" evidence="16">
    <location>
        <begin position="72"/>
        <end position="135"/>
    </location>
</feature>
<dbReference type="SUPFAM" id="SSF52374">
    <property type="entry name" value="Nucleotidylyl transferase"/>
    <property type="match status" value="1"/>
</dbReference>
<dbReference type="Gene3D" id="1.10.730.10">
    <property type="entry name" value="Isoleucyl-tRNA Synthetase, Domain 1"/>
    <property type="match status" value="1"/>
</dbReference>
<dbReference type="EMBL" id="JAATIQ010000013">
    <property type="protein sequence ID" value="KAF4401081.1"/>
    <property type="molecule type" value="Genomic_DNA"/>
</dbReference>
<sequence>MEDCCNSHDKYSSSSSSKSNKRRRRSTEDEGRRRRSRRSVVVELNHFDLPLLSATTGSPVDSIRLYPHRPSSTIGRSSRYSDFFFSDRRVGRRHCQILFDPFLRKLYLLDGEFDSGSALQVRASKNGVFVNSVKVKRGMAVELADGDEVSLVCSNRRRCSSSFRIGFSIQRIVFETQKSQSQSQSQYSQGTIVSSQKGNKRVFASKVSDEDFDAVSKCEDFVARANCLLSNCKRILLSDDPVSYLRATAIPTYQSDESHMNQKLESSEGASPVLPCSSLHSRPCEKKMASEPFDYVANSESLSRQNESPIGFGTASVDNNSEKTWFNNVGKDCSLFPDCAVKRRISTRGCISEPPGKGFYLNRLGFMDDSSSSHTTDVSLHELFHPVESISQIFIATFTSDILWFLSSCEIPRHLPVTIACHSTEKCWSSSTECRTSVPYPDFPNLVVVYPPFPEDIAFGKDLKRQGIGCHHPKLFVLQRDDFVRVIITSANLVPTQWNAVTNTVWWQDFPRNCVPDYMSLFTQIHGPGVNQDSKSDFCSQLAGFMASLLTDVPSQAHWIVELAKYDFGEAMGDLVASVPGIHSYRPPNMFPFMQLLQDMSTSSGHRFLGSVEASVVGLSYLFHNAADSNGVRLKKLASFMRKSCENTHDFSKVVLMRNKNVRADENAVSILVPNPNEDLSQDCVQLGFLPRKVAKWISPLWDIGVFRFCAYVCQRQALAAALGGSNKKVTLFIHGPNLQDIQNLMQPGHVAALCSMVAAIQRCTGLWRLQEVLSQYKWPEQLESDFIYGASSIGSIDAKFLAAFSAAIGKTSAQFDSEESDPEWGCWSASQELKNPSIRVIYPTINRVKNACNGALPSKRILCFSEKTWERLRSINILHDAIPHPYTRVGHPMHTKVARRRFKSVTDASSFGWIYCGSHNFSAAAWGRTISNSYGLKVDEEGKSKSSLGPRLHVCNYEFGIVFTFPPTDGKVSARKISRNLDNIILPFVVPAPKYGPRDRPATKKAMREVLATSNQEKEDVEVEEVPDEDESVQETDFADEQFDHASPVRHEEEEVRPAMHTGKLPCLELENNPQSKVVDDVPELVDDGNIPLNENLHHNGNKTTVSKSNVNDRGKSVVFGNHVPGGKGQPSLFLGGIIGPHGGQGGRGPSTESKRRRQHDGVGGPDYVDMEAEDRERVWDLEVVSDIFNDRDKEIIIRTTIDQETPIDTWYWHKDLYGFYTLLSTSSSSSSISAGFSYASTKAHSAQLYGLCHFLFSIESKLQFFCQISDMASEGGKSFVRRDRLLDIEAQVRNWWEDAQVFRAEAGDKPPKPDEKFFGNFPFPYMNGFLHIGHAFSLSKLEFASAFHRLRGANVLFPFGFHCTGMPIKASADKLAREIQQFGNPPNFSNAVEQVTEEVEAEDANDGAPPEKFKGKKSKAVSKAGGQVYQWEIMRSFGLPDCQIAEFQDPCKWLEFFPPLAMEDLKALGMGVDWRRTFVTTDKNPFFDVFVRWQMRKLKAMGKIVKDLRYTIYSPLDGQPCADHDRASGEGVQPQEYTVIKMEVLKPFPPQLGVLEGKKVFLASATLRPETMYGQTNAWVLPDGKYGAFEINDTEVLILTKRAALNLAYQRYSRVPEKPTCLVELTGLDLIGLKLKSPLAFNEVIYALPMLTILTDKGTGIVTSVPSDAPDDYMALQDLKSKPALRVKYGVKDEWVLPFEIVPIINIPDFGDKAAEKVCLDLKIKSQNEKDKLAEAKRLTYLRGFTEGTMLVGEFAGRKVQEAKPLLRNKLLETGEAIIYSEPEKKVMSRSGDECVVALTDQWYITYGEEEWKKQAEECLSNMNLYSDETRHGFEHTLGWLNQWACSRSFGLGTRIPWDEQFLVESLSDSTIYMAYYTIAHLLHNDDMYGTSRSPIKPEQMTDEVWDFLFCGGPYPRSSDIPSPLLNKMKQEFEYWYPFDIRVSGKDLIQNHLTFCIYNHTAIMQKQHWPRGFRANGHIMLNSEKMSKSTGNFRTLRQAIEEFSADATRFSLADAGDGVDDANFVFETANAAILRLTKEIAWMEEVLAADSSLRSGPPSTYADRVFANEMNIAVTTTEQHYRNYMFREALKTGFYDLQAARDEYRFSCGAGGMNRELVWRFMDLQTRLITPICPHYAEYVWKELLKKEGFVITAGWPVAEVPDLTLKTANKYLQDSIVLMRKLLQKQISGSKKGNKKGAPVTTSTEETNLVGLIYVNEQYDGWKAECLKMLRDRFDNSTRTFTSNEDGLILDAIQNSPVRPNDNFKLTQKVCMPFMRFKKDEAIALGAQALELKLPFGEMEVLQENLDLIKRQIGLEDVQVLSITDPDALAKAGSLVRLIHQNPPSPGNPTAIFLPSSETKLSLQ</sequence>
<evidence type="ECO:0000256" key="9">
    <source>
        <dbReference type="ARBA" id="ARBA00023146"/>
    </source>
</evidence>
<evidence type="ECO:0000256" key="6">
    <source>
        <dbReference type="ARBA" id="ARBA00022801"/>
    </source>
</evidence>